<accession>A0A5P1FKN4</accession>
<evidence type="ECO:0000313" key="4">
    <source>
        <dbReference type="Proteomes" id="UP000243459"/>
    </source>
</evidence>
<dbReference type="InterPro" id="IPR046960">
    <property type="entry name" value="PPR_At4g14850-like_plant"/>
</dbReference>
<dbReference type="OMA" id="HASEINW"/>
<keyword evidence="4" id="KW-1185">Reference proteome</keyword>
<dbReference type="NCBIfam" id="TIGR00756">
    <property type="entry name" value="PPR"/>
    <property type="match status" value="3"/>
</dbReference>
<dbReference type="Gramene" id="ONK78634">
    <property type="protein sequence ID" value="ONK78634"/>
    <property type="gene ID" value="A4U43_C02F20860"/>
</dbReference>
<dbReference type="InterPro" id="IPR011990">
    <property type="entry name" value="TPR-like_helical_dom_sf"/>
</dbReference>
<name>A0A5P1FKN4_ASPOF</name>
<dbReference type="GO" id="GO:0003723">
    <property type="term" value="F:RNA binding"/>
    <property type="evidence" value="ECO:0007669"/>
    <property type="project" value="InterPro"/>
</dbReference>
<dbReference type="OrthoDB" id="1881423at2759"/>
<dbReference type="Proteomes" id="UP000243459">
    <property type="component" value="Chromosome 2"/>
</dbReference>
<dbReference type="GO" id="GO:0009451">
    <property type="term" value="P:RNA modification"/>
    <property type="evidence" value="ECO:0007669"/>
    <property type="project" value="InterPro"/>
</dbReference>
<dbReference type="FunFam" id="1.25.40.10:FF:000090">
    <property type="entry name" value="Pentatricopeptide repeat-containing protein, chloroplastic"/>
    <property type="match status" value="1"/>
</dbReference>
<dbReference type="Pfam" id="PF20431">
    <property type="entry name" value="E_motif"/>
    <property type="match status" value="1"/>
</dbReference>
<proteinExistence type="predicted"/>
<dbReference type="Pfam" id="PF01535">
    <property type="entry name" value="PPR"/>
    <property type="match status" value="5"/>
</dbReference>
<evidence type="ECO:0000256" key="2">
    <source>
        <dbReference type="PROSITE-ProRule" id="PRU00708"/>
    </source>
</evidence>
<dbReference type="InterPro" id="IPR002885">
    <property type="entry name" value="PPR_rpt"/>
</dbReference>
<dbReference type="Gene3D" id="1.25.40.10">
    <property type="entry name" value="Tetratricopeptide repeat domain"/>
    <property type="match status" value="4"/>
</dbReference>
<evidence type="ECO:0000256" key="1">
    <source>
        <dbReference type="ARBA" id="ARBA00022737"/>
    </source>
</evidence>
<gene>
    <name evidence="3" type="ORF">A4U43_C02F20860</name>
</gene>
<dbReference type="Pfam" id="PF13041">
    <property type="entry name" value="PPR_2"/>
    <property type="match status" value="1"/>
</dbReference>
<protein>
    <submittedName>
        <fullName evidence="3">Uncharacterized protein</fullName>
    </submittedName>
</protein>
<sequence>MVLDIHDAMASSSCALPEYTLSKLLKSPPFSQKHLKAIHSRIIKLGLSNSTILITSLINSCVKSNLLADAHQLFDELPHRDLVAWTSMITGHAHLGFHQKSLSFFRRMIGSNVAPNAFSFSGALVACSGIKGLNLGREIHAQVIKRPFDRVVCNGLIGFYMKCHCVACAERVFELVPDRGILTWNEMMSGYLYNGQAELALRSLGLMVLEGIKPDEYSHAICIDGCASLALMQLGVQIHSCLVKSGFDKDVVVRNSLLDMYAKCGCIVSAKLVFDEMPASDPVLWTAMISAFGKCGFVQEAIALFEKMGKLGIVRDDIACLAILSACSHGGLVKEGWHYFQSISPNEEHYGCMVDILSRNGQLDDALDLIRGMPMEPNVAIWSSFLNSCRMHGNVELGRFAASQLLAVDSENHSNWVTLSSIHASARDWTETWRVRESMKGENVKKEPGCSWVEVKDGVHVFLTADKRHPELYDLLHSLYTFENDSVMSPACS</sequence>
<dbReference type="AlphaFoldDB" id="A0A5P1FKN4"/>
<organism evidence="3 4">
    <name type="scientific">Asparagus officinalis</name>
    <name type="common">Garden asparagus</name>
    <dbReference type="NCBI Taxonomy" id="4686"/>
    <lineage>
        <taxon>Eukaryota</taxon>
        <taxon>Viridiplantae</taxon>
        <taxon>Streptophyta</taxon>
        <taxon>Embryophyta</taxon>
        <taxon>Tracheophyta</taxon>
        <taxon>Spermatophyta</taxon>
        <taxon>Magnoliopsida</taxon>
        <taxon>Liliopsida</taxon>
        <taxon>Asparagales</taxon>
        <taxon>Asparagaceae</taxon>
        <taxon>Asparagoideae</taxon>
        <taxon>Asparagus</taxon>
    </lineage>
</organism>
<reference evidence="4" key="1">
    <citation type="journal article" date="2017" name="Nat. Commun.">
        <title>The asparagus genome sheds light on the origin and evolution of a young Y chromosome.</title>
        <authorList>
            <person name="Harkess A."/>
            <person name="Zhou J."/>
            <person name="Xu C."/>
            <person name="Bowers J.E."/>
            <person name="Van der Hulst R."/>
            <person name="Ayyampalayam S."/>
            <person name="Mercati F."/>
            <person name="Riccardi P."/>
            <person name="McKain M.R."/>
            <person name="Kakrana A."/>
            <person name="Tang H."/>
            <person name="Ray J."/>
            <person name="Groenendijk J."/>
            <person name="Arikit S."/>
            <person name="Mathioni S.M."/>
            <person name="Nakano M."/>
            <person name="Shan H."/>
            <person name="Telgmann-Rauber A."/>
            <person name="Kanno A."/>
            <person name="Yue Z."/>
            <person name="Chen H."/>
            <person name="Li W."/>
            <person name="Chen Y."/>
            <person name="Xu X."/>
            <person name="Zhang Y."/>
            <person name="Luo S."/>
            <person name="Chen H."/>
            <person name="Gao J."/>
            <person name="Mao Z."/>
            <person name="Pires J.C."/>
            <person name="Luo M."/>
            <person name="Kudrna D."/>
            <person name="Wing R.A."/>
            <person name="Meyers B.C."/>
            <person name="Yi K."/>
            <person name="Kong H."/>
            <person name="Lavrijsen P."/>
            <person name="Sunseri F."/>
            <person name="Falavigna A."/>
            <person name="Ye Y."/>
            <person name="Leebens-Mack J.H."/>
            <person name="Chen G."/>
        </authorList>
    </citation>
    <scope>NUCLEOTIDE SEQUENCE [LARGE SCALE GENOMIC DNA]</scope>
    <source>
        <strain evidence="4">cv. DH0086</strain>
    </source>
</reference>
<dbReference type="EMBL" id="CM007382">
    <property type="protein sequence ID" value="ONK78634.1"/>
    <property type="molecule type" value="Genomic_DNA"/>
</dbReference>
<dbReference type="PANTHER" id="PTHR47926">
    <property type="entry name" value="PENTATRICOPEPTIDE REPEAT-CONTAINING PROTEIN"/>
    <property type="match status" value="1"/>
</dbReference>
<dbReference type="InterPro" id="IPR046848">
    <property type="entry name" value="E_motif"/>
</dbReference>
<evidence type="ECO:0000313" key="3">
    <source>
        <dbReference type="EMBL" id="ONK78634.1"/>
    </source>
</evidence>
<keyword evidence="1" id="KW-0677">Repeat</keyword>
<feature type="repeat" description="PPR" evidence="2">
    <location>
        <begin position="180"/>
        <end position="214"/>
    </location>
</feature>
<feature type="repeat" description="PPR" evidence="2">
    <location>
        <begin position="81"/>
        <end position="115"/>
    </location>
</feature>
<dbReference type="PROSITE" id="PS51375">
    <property type="entry name" value="PPR"/>
    <property type="match status" value="3"/>
</dbReference>
<feature type="repeat" description="PPR" evidence="2">
    <location>
        <begin position="281"/>
        <end position="315"/>
    </location>
</feature>
<dbReference type="PANTHER" id="PTHR47926:SF449">
    <property type="entry name" value="PENTATRICOPEPTIDE REPEAT-CONTAINING PROTEIN"/>
    <property type="match status" value="1"/>
</dbReference>